<dbReference type="GO" id="GO:0003735">
    <property type="term" value="F:structural constituent of ribosome"/>
    <property type="evidence" value="ECO:0007669"/>
    <property type="project" value="InterPro"/>
</dbReference>
<comment type="caution">
    <text evidence="2">The sequence shown here is derived from an EMBL/GenBank/DDBJ whole genome shotgun (WGS) entry which is preliminary data.</text>
</comment>
<comment type="similarity">
    <text evidence="1">Belongs to the bacterial ribosomal protein bL36 family.</text>
</comment>
<reference evidence="2" key="1">
    <citation type="submission" date="2020-10" db="EMBL/GenBank/DDBJ databases">
        <authorList>
            <person name="Muller C M."/>
        </authorList>
    </citation>
    <scope>NUCLEOTIDE SEQUENCE</scope>
    <source>
        <strain evidence="2">THUN-12</strain>
    </source>
</reference>
<name>A0A9W4CWG9_BLUGR</name>
<evidence type="ECO:0000256" key="1">
    <source>
        <dbReference type="RuleBase" id="RU000570"/>
    </source>
</evidence>
<dbReference type="InterPro" id="IPR052010">
    <property type="entry name" value="Ribosomal_LSU_bL36"/>
</dbReference>
<evidence type="ECO:0000313" key="3">
    <source>
        <dbReference type="Proteomes" id="UP000683417"/>
    </source>
</evidence>
<dbReference type="Proteomes" id="UP000683417">
    <property type="component" value="Unassembled WGS sequence"/>
</dbReference>
<dbReference type="PANTHER" id="PTHR18804:SF16">
    <property type="entry name" value="RIBOSOMAL PROTEIN"/>
    <property type="match status" value="1"/>
</dbReference>
<proteinExistence type="inferred from homology"/>
<dbReference type="AlphaFoldDB" id="A0A9W4CWG9"/>
<organism evidence="2 3">
    <name type="scientific">Blumeria graminis f. sp. triticale</name>
    <dbReference type="NCBI Taxonomy" id="1689686"/>
    <lineage>
        <taxon>Eukaryota</taxon>
        <taxon>Fungi</taxon>
        <taxon>Dikarya</taxon>
        <taxon>Ascomycota</taxon>
        <taxon>Pezizomycotina</taxon>
        <taxon>Leotiomycetes</taxon>
        <taxon>Erysiphales</taxon>
        <taxon>Erysiphaceae</taxon>
        <taxon>Blumeria</taxon>
    </lineage>
</organism>
<dbReference type="InterPro" id="IPR000473">
    <property type="entry name" value="Ribosomal_bL36"/>
</dbReference>
<dbReference type="NCBIfam" id="TIGR01022">
    <property type="entry name" value="rpmJ_bact"/>
    <property type="match status" value="2"/>
</dbReference>
<dbReference type="Pfam" id="PF00444">
    <property type="entry name" value="Ribosomal_L36"/>
    <property type="match status" value="1"/>
</dbReference>
<keyword evidence="1" id="KW-0689">Ribosomal protein</keyword>
<sequence>MYRFIHSAQSRISRYMTPNLISVQWAGSIKRHISTPTLWSAKRPQILSGHDSSSKPLSCGLNIKESDKITSFARGLILTRGMKVRSSVKKMCEGCKVRRDFSLVLIFGSAVIRKGGKKGKGSVYIICKLNPKHKQRQGK</sequence>
<protein>
    <recommendedName>
        <fullName evidence="1">Ribosomal protein</fullName>
    </recommendedName>
</protein>
<evidence type="ECO:0000313" key="2">
    <source>
        <dbReference type="EMBL" id="CAD6499662.1"/>
    </source>
</evidence>
<keyword evidence="1" id="KW-0687">Ribonucleoprotein</keyword>
<gene>
    <name evidence="2" type="ORF">BGTH12_LOCUS1020</name>
</gene>
<accession>A0A9W4CWG9</accession>
<dbReference type="GO" id="GO:1990904">
    <property type="term" value="C:ribonucleoprotein complex"/>
    <property type="evidence" value="ECO:0007669"/>
    <property type="project" value="UniProtKB-KW"/>
</dbReference>
<dbReference type="EMBL" id="CAJHIT010000002">
    <property type="protein sequence ID" value="CAD6499662.1"/>
    <property type="molecule type" value="Genomic_DNA"/>
</dbReference>
<dbReference type="PANTHER" id="PTHR18804">
    <property type="entry name" value="RIBOSOMAL PROTEIN"/>
    <property type="match status" value="1"/>
</dbReference>
<dbReference type="GO" id="GO:0006412">
    <property type="term" value="P:translation"/>
    <property type="evidence" value="ECO:0007669"/>
    <property type="project" value="InterPro"/>
</dbReference>
<dbReference type="GO" id="GO:0005840">
    <property type="term" value="C:ribosome"/>
    <property type="evidence" value="ECO:0007669"/>
    <property type="project" value="UniProtKB-KW"/>
</dbReference>